<evidence type="ECO:0000313" key="3">
    <source>
        <dbReference type="Proteomes" id="UP000019483"/>
    </source>
</evidence>
<name>W9DY59_METTI</name>
<sequence length="49" mass="5819">MDNLELILAAAFVLDLFIGYRIYVFLKKYFLKIIRWTGNRLQAAKNQLL</sequence>
<dbReference type="GeneID" id="96962290"/>
<accession>W9DY59</accession>
<keyword evidence="3" id="KW-1185">Reference proteome</keyword>
<protein>
    <submittedName>
        <fullName evidence="2">Uncharacterized protein</fullName>
    </submittedName>
</protein>
<dbReference type="RefSeq" id="WP_023845762.1">
    <property type="nucleotide sequence ID" value="NZ_AZAJ01000001.1"/>
</dbReference>
<dbReference type="Proteomes" id="UP000019483">
    <property type="component" value="Unassembled WGS sequence"/>
</dbReference>
<feature type="transmembrane region" description="Helical" evidence="1">
    <location>
        <begin position="6"/>
        <end position="26"/>
    </location>
</feature>
<evidence type="ECO:0000256" key="1">
    <source>
        <dbReference type="SAM" id="Phobius"/>
    </source>
</evidence>
<keyword evidence="1" id="KW-0812">Transmembrane</keyword>
<dbReference type="AlphaFoldDB" id="W9DY59"/>
<keyword evidence="1" id="KW-0472">Membrane</keyword>
<reference evidence="2 3" key="1">
    <citation type="submission" date="2013-08" db="EMBL/GenBank/DDBJ databases">
        <authorList>
            <consortium name="DOE Joint Genome Institute"/>
            <person name="Eisen J."/>
            <person name="Huntemann M."/>
            <person name="Han J."/>
            <person name="Chen A."/>
            <person name="Kyrpides N."/>
            <person name="Mavromatis K."/>
            <person name="Markowitz V."/>
            <person name="Palaniappan K."/>
            <person name="Ivanova N."/>
            <person name="Schaumberg A."/>
            <person name="Pati A."/>
            <person name="Liolios K."/>
            <person name="Nordberg H.P."/>
            <person name="Cantor M.N."/>
            <person name="Hua S.X."/>
            <person name="Woyke T."/>
        </authorList>
    </citation>
    <scope>NUCLEOTIDE SEQUENCE [LARGE SCALE GENOMIC DNA]</scope>
    <source>
        <strain evidence="2 3">DSM 2278</strain>
    </source>
</reference>
<comment type="caution">
    <text evidence="2">The sequence shown here is derived from an EMBL/GenBank/DDBJ whole genome shotgun (WGS) entry which is preliminary data.</text>
</comment>
<evidence type="ECO:0000313" key="2">
    <source>
        <dbReference type="EMBL" id="ETA68627.1"/>
    </source>
</evidence>
<keyword evidence="1" id="KW-1133">Transmembrane helix</keyword>
<proteinExistence type="predicted"/>
<organism evidence="2 3">
    <name type="scientific">Methanolobus tindarius DSM 2278</name>
    <dbReference type="NCBI Taxonomy" id="1090322"/>
    <lineage>
        <taxon>Archaea</taxon>
        <taxon>Methanobacteriati</taxon>
        <taxon>Methanobacteriota</taxon>
        <taxon>Stenosarchaea group</taxon>
        <taxon>Methanomicrobia</taxon>
        <taxon>Methanosarcinales</taxon>
        <taxon>Methanosarcinaceae</taxon>
        <taxon>Methanolobus</taxon>
    </lineage>
</organism>
<dbReference type="STRING" id="1090322.MettiDRAFT_2100"/>
<dbReference type="EMBL" id="AZAJ01000001">
    <property type="protein sequence ID" value="ETA68627.1"/>
    <property type="molecule type" value="Genomic_DNA"/>
</dbReference>
<gene>
    <name evidence="2" type="ORF">MettiDRAFT_2100</name>
</gene>